<name>A0A318J6I6_9NEIS</name>
<dbReference type="OrthoDB" id="8594834at2"/>
<protein>
    <submittedName>
        <fullName evidence="1">Uncharacterized protein</fullName>
    </submittedName>
</protein>
<dbReference type="EMBL" id="QJKC01000020">
    <property type="protein sequence ID" value="PXX42228.1"/>
    <property type="molecule type" value="Genomic_DNA"/>
</dbReference>
<accession>A0A318J6I6</accession>
<keyword evidence="2" id="KW-1185">Reference proteome</keyword>
<comment type="caution">
    <text evidence="1">The sequence shown here is derived from an EMBL/GenBank/DDBJ whole genome shotgun (WGS) entry which is preliminary data.</text>
</comment>
<sequence>MELFHTTANEIGTIHKNGRFGEFFCFSSNVYVMVAGEYFTYSIEIDEDELINASSLFYHEDAEKLSGLVSTLCNRLSISEDEAEDLISEKVSGWDLIDSWDAEQDWDLQRLTASAAKILGYRGCIMKDEQGTLYMIDMLGREADLVKVNG</sequence>
<evidence type="ECO:0000313" key="2">
    <source>
        <dbReference type="Proteomes" id="UP000248395"/>
    </source>
</evidence>
<dbReference type="CDD" id="cd22580">
    <property type="entry name" value="AcrIF11"/>
    <property type="match status" value="1"/>
</dbReference>
<dbReference type="Pfam" id="PF26151">
    <property type="entry name" value="AcrIF11_ADP_ribosyl"/>
    <property type="match status" value="1"/>
</dbReference>
<dbReference type="InterPro" id="IPR058829">
    <property type="entry name" value="AcrIF11-like"/>
</dbReference>
<gene>
    <name evidence="1" type="ORF">DFR38_12025</name>
</gene>
<proteinExistence type="predicted"/>
<organism evidence="1 2">
    <name type="scientific">Aquitalea magnusonii</name>
    <dbReference type="NCBI Taxonomy" id="332411"/>
    <lineage>
        <taxon>Bacteria</taxon>
        <taxon>Pseudomonadati</taxon>
        <taxon>Pseudomonadota</taxon>
        <taxon>Betaproteobacteria</taxon>
        <taxon>Neisseriales</taxon>
        <taxon>Chromobacteriaceae</taxon>
        <taxon>Aquitalea</taxon>
    </lineage>
</organism>
<dbReference type="Proteomes" id="UP000248395">
    <property type="component" value="Unassembled WGS sequence"/>
</dbReference>
<evidence type="ECO:0000313" key="1">
    <source>
        <dbReference type="EMBL" id="PXX42228.1"/>
    </source>
</evidence>
<dbReference type="RefSeq" id="WP_059284897.1">
    <property type="nucleotide sequence ID" value="NZ_LNQU01000010.1"/>
</dbReference>
<reference evidence="1 2" key="1">
    <citation type="submission" date="2018-05" db="EMBL/GenBank/DDBJ databases">
        <title>Genomic Encyclopedia of Type Strains, Phase IV (KMG-IV): sequencing the most valuable type-strain genomes for metagenomic binning, comparative biology and taxonomic classification.</title>
        <authorList>
            <person name="Goeker M."/>
        </authorList>
    </citation>
    <scope>NUCLEOTIDE SEQUENCE [LARGE SCALE GENOMIC DNA]</scope>
    <source>
        <strain evidence="1 2">DSM 25134</strain>
    </source>
</reference>
<dbReference type="AlphaFoldDB" id="A0A318J6I6"/>